<dbReference type="SUPFAM" id="SSF47781">
    <property type="entry name" value="RuvA domain 2-like"/>
    <property type="match status" value="1"/>
</dbReference>
<dbReference type="EMBL" id="JXLP01000002">
    <property type="protein sequence ID" value="KIL79631.1"/>
    <property type="molecule type" value="Genomic_DNA"/>
</dbReference>
<dbReference type="InterPro" id="IPR003583">
    <property type="entry name" value="Hlx-hairpin-Hlx_DNA-bd_motif"/>
</dbReference>
<dbReference type="NCBIfam" id="TIGR00426">
    <property type="entry name" value="competence protein ComEA helix-hairpin-helix repeat region"/>
    <property type="match status" value="1"/>
</dbReference>
<keyword evidence="3" id="KW-0675">Receptor</keyword>
<dbReference type="PANTHER" id="PTHR21180:SF32">
    <property type="entry name" value="ENDONUCLEASE_EXONUCLEASE_PHOSPHATASE FAMILY DOMAIN-CONTAINING PROTEIN 1"/>
    <property type="match status" value="1"/>
</dbReference>
<dbReference type="PANTHER" id="PTHR21180">
    <property type="entry name" value="ENDONUCLEASE/EXONUCLEASE/PHOSPHATASE FAMILY DOMAIN-CONTAINING PROTEIN 1"/>
    <property type="match status" value="1"/>
</dbReference>
<dbReference type="Pfam" id="PF12836">
    <property type="entry name" value="HHH_3"/>
    <property type="match status" value="1"/>
</dbReference>
<evidence type="ECO:0000259" key="2">
    <source>
        <dbReference type="SMART" id="SM00278"/>
    </source>
</evidence>
<proteinExistence type="predicted"/>
<dbReference type="Gene3D" id="3.10.560.10">
    <property type="entry name" value="Outer membrane lipoprotein wza domain like"/>
    <property type="match status" value="1"/>
</dbReference>
<feature type="transmembrane region" description="Helical" evidence="1">
    <location>
        <begin position="21"/>
        <end position="41"/>
    </location>
</feature>
<organism evidence="3 4">
    <name type="scientific">Bacillus badius</name>
    <dbReference type="NCBI Taxonomy" id="1455"/>
    <lineage>
        <taxon>Bacteria</taxon>
        <taxon>Bacillati</taxon>
        <taxon>Bacillota</taxon>
        <taxon>Bacilli</taxon>
        <taxon>Bacillales</taxon>
        <taxon>Bacillaceae</taxon>
        <taxon>Pseudobacillus</taxon>
    </lineage>
</organism>
<keyword evidence="1" id="KW-0472">Membrane</keyword>
<dbReference type="InterPro" id="IPR051675">
    <property type="entry name" value="Endo/Exo/Phosphatase_dom_1"/>
</dbReference>
<reference evidence="3 4" key="1">
    <citation type="submission" date="2015-01" db="EMBL/GenBank/DDBJ databases">
        <title>Genome Assembly of Bacillus badius MTCC 1458.</title>
        <authorList>
            <person name="Verma A."/>
            <person name="Khatri I."/>
            <person name="Mual P."/>
            <person name="Subramanian S."/>
            <person name="Krishnamurthi S."/>
        </authorList>
    </citation>
    <scope>NUCLEOTIDE SEQUENCE [LARGE SCALE GENOMIC DNA]</scope>
    <source>
        <strain evidence="3 4">MTCC 1458</strain>
    </source>
</reference>
<evidence type="ECO:0000313" key="4">
    <source>
        <dbReference type="Proteomes" id="UP000031982"/>
    </source>
</evidence>
<dbReference type="SMART" id="SM00278">
    <property type="entry name" value="HhH1"/>
    <property type="match status" value="2"/>
</dbReference>
<keyword evidence="4" id="KW-1185">Reference proteome</keyword>
<dbReference type="Proteomes" id="UP000031982">
    <property type="component" value="Unassembled WGS sequence"/>
</dbReference>
<dbReference type="InterPro" id="IPR019554">
    <property type="entry name" value="Soluble_ligand-bd"/>
</dbReference>
<keyword evidence="1" id="KW-1133">Transmembrane helix</keyword>
<dbReference type="InterPro" id="IPR010994">
    <property type="entry name" value="RuvA_2-like"/>
</dbReference>
<name>A0ABR5AY19_BACBA</name>
<dbReference type="Pfam" id="PF10531">
    <property type="entry name" value="SLBB"/>
    <property type="match status" value="1"/>
</dbReference>
<protein>
    <submittedName>
        <fullName evidence="3">Late competence protein ComEA, DNA receptor</fullName>
    </submittedName>
</protein>
<accession>A0ABR5AY19</accession>
<feature type="domain" description="Helix-hairpin-helix DNA-binding motif class 1" evidence="2">
    <location>
        <begin position="205"/>
        <end position="224"/>
    </location>
</feature>
<comment type="caution">
    <text evidence="3">The sequence shown here is derived from an EMBL/GenBank/DDBJ whole genome shotgun (WGS) entry which is preliminary data.</text>
</comment>
<gene>
    <name evidence="3" type="ORF">SD77_2085</name>
</gene>
<keyword evidence="1" id="KW-0812">Transmembrane</keyword>
<dbReference type="Gene3D" id="1.10.150.280">
    <property type="entry name" value="AF1531-like domain"/>
    <property type="match status" value="1"/>
</dbReference>
<evidence type="ECO:0000256" key="1">
    <source>
        <dbReference type="SAM" id="Phobius"/>
    </source>
</evidence>
<evidence type="ECO:0000313" key="3">
    <source>
        <dbReference type="EMBL" id="KIL79631.1"/>
    </source>
</evidence>
<sequence length="228" mass="24140">MKEKLVYEKEVRKIDIKTWITQYKMYILAGGALAAFGLYQLTAEETSPEIPAVEEAVPAGESMAPVPAPPLSEPQEPAVLMVDIKGAVAAPGIYSLKNGERINDAITKAGGFQKEADRTAINLAQKLQDEMIIYVPKVGETPPEEAAGAAVPEKSTVGHSAGGGAALNINKASVEELQQLPGIGKAKAQAIIDYRETIGAFTKPDDLKSVSGIGDKTFEKLAPLVVVQ</sequence>
<dbReference type="InterPro" id="IPR004509">
    <property type="entry name" value="Competence_ComEA_HhH"/>
</dbReference>
<feature type="domain" description="Helix-hairpin-helix DNA-binding motif class 1" evidence="2">
    <location>
        <begin position="175"/>
        <end position="194"/>
    </location>
</feature>